<dbReference type="EMBL" id="JAEPRQ010000003">
    <property type="protein sequence ID" value="MBK4216331.1"/>
    <property type="molecule type" value="Genomic_DNA"/>
</dbReference>
<sequence>MIRKTAVIALISVVAIAGCGRDRGAFPQGEALVAGGGAVCAADPLLPSAMVDAVNAARAGQGKSLLKPDERLSGIAQSHACDIASHNRASVEGSDGSGVVDRARAARYPTCGVAQLVSVGGSADAAVSRWLASGPHRDELLAQTPVDIGAGVVRGPDGRLWWSLVLGENCR</sequence>
<accession>A0A934VUY7</accession>
<gene>
    <name evidence="2" type="ORF">JJJ17_10385</name>
</gene>
<dbReference type="InterPro" id="IPR014044">
    <property type="entry name" value="CAP_dom"/>
</dbReference>
<reference evidence="2" key="1">
    <citation type="submission" date="2021-01" db="EMBL/GenBank/DDBJ databases">
        <title>Paracoccus amoyensis sp. nov., isolated from the surface seawater along the coast of Xiamen Island, China.</title>
        <authorList>
            <person name="Lyu L."/>
        </authorList>
    </citation>
    <scope>NUCLEOTIDE SEQUENCE</scope>
    <source>
        <strain evidence="2">MJ17</strain>
    </source>
</reference>
<dbReference type="PROSITE" id="PS51257">
    <property type="entry name" value="PROKAR_LIPOPROTEIN"/>
    <property type="match status" value="1"/>
</dbReference>
<dbReference type="PANTHER" id="PTHR31157:SF1">
    <property type="entry name" value="SCP DOMAIN-CONTAINING PROTEIN"/>
    <property type="match status" value="1"/>
</dbReference>
<feature type="domain" description="SCP" evidence="1">
    <location>
        <begin position="51"/>
        <end position="163"/>
    </location>
</feature>
<dbReference type="CDD" id="cd05379">
    <property type="entry name" value="CAP_bacterial"/>
    <property type="match status" value="1"/>
</dbReference>
<dbReference type="Gene3D" id="3.40.33.10">
    <property type="entry name" value="CAP"/>
    <property type="match status" value="1"/>
</dbReference>
<dbReference type="AlphaFoldDB" id="A0A934VUY7"/>
<dbReference type="Pfam" id="PF00188">
    <property type="entry name" value="CAP"/>
    <property type="match status" value="1"/>
</dbReference>
<dbReference type="Proteomes" id="UP000640485">
    <property type="component" value="Unassembled WGS sequence"/>
</dbReference>
<evidence type="ECO:0000313" key="2">
    <source>
        <dbReference type="EMBL" id="MBK4216331.1"/>
    </source>
</evidence>
<keyword evidence="3" id="KW-1185">Reference proteome</keyword>
<evidence type="ECO:0000313" key="3">
    <source>
        <dbReference type="Proteomes" id="UP000640485"/>
    </source>
</evidence>
<organism evidence="2 3">
    <name type="scientific">Paracoccus caeni</name>
    <dbReference type="NCBI Taxonomy" id="657651"/>
    <lineage>
        <taxon>Bacteria</taxon>
        <taxon>Pseudomonadati</taxon>
        <taxon>Pseudomonadota</taxon>
        <taxon>Alphaproteobacteria</taxon>
        <taxon>Rhodobacterales</taxon>
        <taxon>Paracoccaceae</taxon>
        <taxon>Paracoccus</taxon>
    </lineage>
</organism>
<name>A0A934VUY7_9RHOB</name>
<proteinExistence type="predicted"/>
<protein>
    <submittedName>
        <fullName evidence="2">CAP domain-containing protein</fullName>
    </submittedName>
</protein>
<dbReference type="SUPFAM" id="SSF55797">
    <property type="entry name" value="PR-1-like"/>
    <property type="match status" value="1"/>
</dbReference>
<dbReference type="InterPro" id="IPR035940">
    <property type="entry name" value="CAP_sf"/>
</dbReference>
<dbReference type="PANTHER" id="PTHR31157">
    <property type="entry name" value="SCP DOMAIN-CONTAINING PROTEIN"/>
    <property type="match status" value="1"/>
</dbReference>
<dbReference type="RefSeq" id="WP_200686111.1">
    <property type="nucleotide sequence ID" value="NZ_JAEPRQ010000003.1"/>
</dbReference>
<comment type="caution">
    <text evidence="2">The sequence shown here is derived from an EMBL/GenBank/DDBJ whole genome shotgun (WGS) entry which is preliminary data.</text>
</comment>
<evidence type="ECO:0000259" key="1">
    <source>
        <dbReference type="Pfam" id="PF00188"/>
    </source>
</evidence>